<evidence type="ECO:0000313" key="6">
    <source>
        <dbReference type="Proteomes" id="UP001054945"/>
    </source>
</evidence>
<dbReference type="EMBL" id="BPLR01013984">
    <property type="protein sequence ID" value="GIY65388.1"/>
    <property type="molecule type" value="Genomic_DNA"/>
</dbReference>
<dbReference type="Gene3D" id="6.20.200.20">
    <property type="match status" value="1"/>
</dbReference>
<evidence type="ECO:0000256" key="1">
    <source>
        <dbReference type="ARBA" id="ARBA00004613"/>
    </source>
</evidence>
<organism evidence="5 6">
    <name type="scientific">Caerostris extrusa</name>
    <name type="common">Bark spider</name>
    <name type="synonym">Caerostris bankana</name>
    <dbReference type="NCBI Taxonomy" id="172846"/>
    <lineage>
        <taxon>Eukaryota</taxon>
        <taxon>Metazoa</taxon>
        <taxon>Ecdysozoa</taxon>
        <taxon>Arthropoda</taxon>
        <taxon>Chelicerata</taxon>
        <taxon>Arachnida</taxon>
        <taxon>Araneae</taxon>
        <taxon>Araneomorphae</taxon>
        <taxon>Entelegynae</taxon>
        <taxon>Araneoidea</taxon>
        <taxon>Araneidae</taxon>
        <taxon>Caerostris</taxon>
    </lineage>
</organism>
<evidence type="ECO:0000256" key="2">
    <source>
        <dbReference type="ARBA" id="ARBA00022525"/>
    </source>
</evidence>
<dbReference type="PANTHER" id="PTHR46698">
    <property type="entry name" value="CROSSVEINLESS 2"/>
    <property type="match status" value="1"/>
</dbReference>
<accession>A0AAV4V6M6</accession>
<keyword evidence="2" id="KW-0964">Secreted</keyword>
<keyword evidence="6" id="KW-1185">Reference proteome</keyword>
<gene>
    <name evidence="5" type="primary">X975_13277</name>
    <name evidence="5" type="ORF">CEXT_777251</name>
</gene>
<dbReference type="PROSITE" id="PS50184">
    <property type="entry name" value="VWFC_2"/>
    <property type="match status" value="1"/>
</dbReference>
<reference evidence="5 6" key="1">
    <citation type="submission" date="2021-06" db="EMBL/GenBank/DDBJ databases">
        <title>Caerostris extrusa draft genome.</title>
        <authorList>
            <person name="Kono N."/>
            <person name="Arakawa K."/>
        </authorList>
    </citation>
    <scope>NUCLEOTIDE SEQUENCE [LARGE SCALE GENOMIC DNA]</scope>
</reference>
<comment type="caution">
    <text evidence="5">The sequence shown here is derived from an EMBL/GenBank/DDBJ whole genome shotgun (WGS) entry which is preliminary data.</text>
</comment>
<dbReference type="PANTHER" id="PTHR46698:SF3">
    <property type="entry name" value="TENECTIN ISOFORM 1-RELATED"/>
    <property type="match status" value="1"/>
</dbReference>
<feature type="domain" description="VWFC" evidence="4">
    <location>
        <begin position="21"/>
        <end position="82"/>
    </location>
</feature>
<dbReference type="Proteomes" id="UP001054945">
    <property type="component" value="Unassembled WGS sequence"/>
</dbReference>
<dbReference type="Pfam" id="PF23334">
    <property type="entry name" value="VWC2L_2nd"/>
    <property type="match status" value="1"/>
</dbReference>
<evidence type="ECO:0000259" key="4">
    <source>
        <dbReference type="PROSITE" id="PS50184"/>
    </source>
</evidence>
<protein>
    <recommendedName>
        <fullName evidence="4">VWFC domain-containing protein</fullName>
    </recommendedName>
</protein>
<dbReference type="GO" id="GO:0005576">
    <property type="term" value="C:extracellular region"/>
    <property type="evidence" value="ECO:0007669"/>
    <property type="project" value="UniProtKB-SubCell"/>
</dbReference>
<evidence type="ECO:0000256" key="3">
    <source>
        <dbReference type="ARBA" id="ARBA00022729"/>
    </source>
</evidence>
<proteinExistence type="predicted"/>
<evidence type="ECO:0000313" key="5">
    <source>
        <dbReference type="EMBL" id="GIY65388.1"/>
    </source>
</evidence>
<sequence>MSDNSTATIHTVEEDFLLDEGACIFEGQIYQSAEQIIRADPCEFCFCFRGDIICLQQSCPPPAPNCHQTMIHGYCCPRYDCPVLVTSRNMTSLTRRKGVQPIIIQRRIEKRAIEKISVEVKGCDINGTFYALGDTVTKASGPCLHCVCEDGGNMRCDPQSAHPATYHDDIEQRIFQKADNGN</sequence>
<keyword evidence="3" id="KW-0732">Signal</keyword>
<name>A0AAV4V6M6_CAEEX</name>
<dbReference type="InterPro" id="IPR001007">
    <property type="entry name" value="VWF_dom"/>
</dbReference>
<dbReference type="SUPFAM" id="SSF57603">
    <property type="entry name" value="FnI-like domain"/>
    <property type="match status" value="2"/>
</dbReference>
<dbReference type="AlphaFoldDB" id="A0AAV4V6M6"/>
<comment type="subcellular location">
    <subcellularLocation>
        <location evidence="1">Secreted</location>
    </subcellularLocation>
</comment>
<dbReference type="InterPro" id="IPR052424">
    <property type="entry name" value="Kielin_Chordin-BMP_Reg"/>
</dbReference>